<dbReference type="PANTHER" id="PTHR12276">
    <property type="entry name" value="EPSIN/ENT-RELATED"/>
    <property type="match status" value="1"/>
</dbReference>
<dbReference type="SUPFAM" id="SSF48464">
    <property type="entry name" value="ENTH/VHS domain"/>
    <property type="match status" value="1"/>
</dbReference>
<dbReference type="Proteomes" id="UP000472263">
    <property type="component" value="Chromosome 14"/>
</dbReference>
<evidence type="ECO:0000259" key="2">
    <source>
        <dbReference type="PROSITE" id="PS50942"/>
    </source>
</evidence>
<feature type="compositionally biased region" description="Low complexity" evidence="1">
    <location>
        <begin position="265"/>
        <end position="278"/>
    </location>
</feature>
<dbReference type="InterPro" id="IPR008942">
    <property type="entry name" value="ENTH_VHS"/>
</dbReference>
<dbReference type="FunFam" id="1.25.40.90:FF:000006">
    <property type="entry name" value="Clathrin interactor 1"/>
    <property type="match status" value="1"/>
</dbReference>
<gene>
    <name evidence="3" type="primary">CLINT1</name>
    <name evidence="3" type="synonym">clint1</name>
</gene>
<dbReference type="InterPro" id="IPR013809">
    <property type="entry name" value="ENTH"/>
</dbReference>
<evidence type="ECO:0000313" key="4">
    <source>
        <dbReference type="Proteomes" id="UP000472263"/>
    </source>
</evidence>
<dbReference type="PROSITE" id="PS50942">
    <property type="entry name" value="ENTH"/>
    <property type="match status" value="1"/>
</dbReference>
<dbReference type="PANTHER" id="PTHR12276:SF122">
    <property type="entry name" value="CLATHRIN INTERACTOR 1-LIKE ISOFORM X1"/>
    <property type="match status" value="1"/>
</dbReference>
<evidence type="ECO:0000313" key="3">
    <source>
        <dbReference type="Ensembl" id="ENSMMDP00005032101.1"/>
    </source>
</evidence>
<reference evidence="3" key="3">
    <citation type="submission" date="2025-09" db="UniProtKB">
        <authorList>
            <consortium name="Ensembl"/>
        </authorList>
    </citation>
    <scope>IDENTIFICATION</scope>
</reference>
<dbReference type="Ensembl" id="ENSMMDT00005032821.1">
    <property type="protein sequence ID" value="ENSMMDP00005032101.1"/>
    <property type="gene ID" value="ENSMMDG00005015146.1"/>
</dbReference>
<feature type="compositionally biased region" description="Polar residues" evidence="1">
    <location>
        <begin position="388"/>
        <end position="398"/>
    </location>
</feature>
<dbReference type="OrthoDB" id="4033880at2759"/>
<dbReference type="SMART" id="SM00273">
    <property type="entry name" value="ENTH"/>
    <property type="match status" value="1"/>
</dbReference>
<sequence>MLNMWKVRELVDKATNVVMNYSEIESKVREATNDDPWGPSGQLMGEIAKSTFMYEQFPEVMNMLWTRMLKDNKKNWRRVYKALLLLAYLIRNGSERVVTSAREHIYDLRSLENYHFIDENGKDQGINVRQKVKEMVEFVQDDDRLREERKKAKKNKDKYIGVSSDSMGGGGGGTFKNSGSSELDRNKWDEDWDKSRGAFPFSEKLGEISDKIGSTIDDTLNKFRKKERDDSPDRISDSEEDRVSRNGRQEKLEFKDEEETVTTKSIQITQATETTTTTTRKRSGATGSKTLDLGAAAHYTGDRSPEEKPSVRQSSSSGLADLLMVDPSSNQSTTTGGSSDLIGGFADFSSPAASASLPSTTGAASSNGNGEFGDWNAFSANPPASSSTGPSQPVTDLFSSIQSSSAPASNPASVPPSAELFDLMGGVNHQLTNQHTTLSASQSMTFSLGGAPPGTTVAMPTIPLSRSQQSLGGLMSQQPMGQQQKVGVGGQGSLGSTWSDPSVNISLDFLSAGLNPTKTPPTLNNIIQQQGVPPVNLLAQNFGGLNLNSPPSVTPIRPTTNPMMAGNTMTMGMPASMAAGMPASMATGTMGMGGIPVNQGVMGMNMSMNMGMASPVMMGGMAGMGMSGVGMPAMGLAHSITPAMVPPKQDAFANFGNFGK</sequence>
<dbReference type="GeneID" id="115371117"/>
<evidence type="ECO:0000256" key="1">
    <source>
        <dbReference type="SAM" id="MobiDB-lite"/>
    </source>
</evidence>
<reference evidence="3" key="2">
    <citation type="submission" date="2025-08" db="UniProtKB">
        <authorList>
            <consortium name="Ensembl"/>
        </authorList>
    </citation>
    <scope>IDENTIFICATION</scope>
</reference>
<dbReference type="Pfam" id="PF01417">
    <property type="entry name" value="ENTH"/>
    <property type="match status" value="1"/>
</dbReference>
<dbReference type="AlphaFoldDB" id="A0A667ZGU3"/>
<accession>A0A667ZGU3</accession>
<protein>
    <submittedName>
        <fullName evidence="3">Clathrin interactor 1</fullName>
    </submittedName>
</protein>
<dbReference type="GO" id="GO:0006897">
    <property type="term" value="P:endocytosis"/>
    <property type="evidence" value="ECO:0007669"/>
    <property type="project" value="TreeGrafter"/>
</dbReference>
<name>A0A667ZGU3_9TELE</name>
<feature type="compositionally biased region" description="Low complexity" evidence="1">
    <location>
        <begin position="376"/>
        <end position="387"/>
    </location>
</feature>
<feature type="domain" description="ENTH" evidence="2">
    <location>
        <begin position="16"/>
        <end position="149"/>
    </location>
</feature>
<feature type="region of interest" description="Disordered" evidence="1">
    <location>
        <begin position="149"/>
        <end position="189"/>
    </location>
</feature>
<reference evidence="3" key="1">
    <citation type="submission" date="2019-06" db="EMBL/GenBank/DDBJ databases">
        <authorList>
            <consortium name="Wellcome Sanger Institute Data Sharing"/>
        </authorList>
    </citation>
    <scope>NUCLEOTIDE SEQUENCE [LARGE SCALE GENOMIC DNA]</scope>
</reference>
<dbReference type="RefSeq" id="XP_029924128.1">
    <property type="nucleotide sequence ID" value="XM_030068268.1"/>
</dbReference>
<feature type="region of interest" description="Disordered" evidence="1">
    <location>
        <begin position="373"/>
        <end position="417"/>
    </location>
</feature>
<dbReference type="GO" id="GO:0005886">
    <property type="term" value="C:plasma membrane"/>
    <property type="evidence" value="ECO:0007669"/>
    <property type="project" value="TreeGrafter"/>
</dbReference>
<dbReference type="GO" id="GO:0030125">
    <property type="term" value="C:clathrin vesicle coat"/>
    <property type="evidence" value="ECO:0007669"/>
    <property type="project" value="TreeGrafter"/>
</dbReference>
<feature type="region of interest" description="Disordered" evidence="1">
    <location>
        <begin position="223"/>
        <end position="293"/>
    </location>
</feature>
<proteinExistence type="predicted"/>
<dbReference type="GO" id="GO:0005768">
    <property type="term" value="C:endosome"/>
    <property type="evidence" value="ECO:0007669"/>
    <property type="project" value="TreeGrafter"/>
</dbReference>
<dbReference type="Gene3D" id="1.25.40.90">
    <property type="match status" value="1"/>
</dbReference>
<dbReference type="GeneTree" id="ENSGT00940000155650"/>
<dbReference type="InParanoid" id="A0A667ZGU3"/>
<dbReference type="CDD" id="cd16989">
    <property type="entry name" value="ENTH_EpsinR"/>
    <property type="match status" value="1"/>
</dbReference>
<dbReference type="GO" id="GO:0005543">
    <property type="term" value="F:phospholipid binding"/>
    <property type="evidence" value="ECO:0007669"/>
    <property type="project" value="TreeGrafter"/>
</dbReference>
<organism evidence="3 4">
    <name type="scientific">Myripristis murdjan</name>
    <name type="common">pinecone soldierfish</name>
    <dbReference type="NCBI Taxonomy" id="586833"/>
    <lineage>
        <taxon>Eukaryota</taxon>
        <taxon>Metazoa</taxon>
        <taxon>Chordata</taxon>
        <taxon>Craniata</taxon>
        <taxon>Vertebrata</taxon>
        <taxon>Euteleostomi</taxon>
        <taxon>Actinopterygii</taxon>
        <taxon>Neopterygii</taxon>
        <taxon>Teleostei</taxon>
        <taxon>Neoteleostei</taxon>
        <taxon>Acanthomorphata</taxon>
        <taxon>Holocentriformes</taxon>
        <taxon>Holocentridae</taxon>
        <taxon>Myripristis</taxon>
    </lineage>
</organism>
<dbReference type="GO" id="GO:0030276">
    <property type="term" value="F:clathrin binding"/>
    <property type="evidence" value="ECO:0007669"/>
    <property type="project" value="TreeGrafter"/>
</dbReference>
<feature type="compositionally biased region" description="Basic and acidic residues" evidence="1">
    <location>
        <begin position="226"/>
        <end position="254"/>
    </location>
</feature>
<keyword evidence="4" id="KW-1185">Reference proteome</keyword>
<feature type="compositionally biased region" description="Low complexity" evidence="1">
    <location>
        <begin position="399"/>
        <end position="417"/>
    </location>
</feature>